<dbReference type="GO" id="GO:0003676">
    <property type="term" value="F:nucleic acid binding"/>
    <property type="evidence" value="ECO:0007669"/>
    <property type="project" value="InterPro"/>
</dbReference>
<gene>
    <name evidence="2" type="ORF">N656DRAFT_833873</name>
</gene>
<comment type="caution">
    <text evidence="2">The sequence shown here is derived from an EMBL/GenBank/DDBJ whole genome shotgun (WGS) entry which is preliminary data.</text>
</comment>
<name>A0AAN6TNE2_9PEZI</name>
<feature type="region of interest" description="Disordered" evidence="1">
    <location>
        <begin position="180"/>
        <end position="278"/>
    </location>
</feature>
<reference evidence="2" key="2">
    <citation type="submission" date="2023-05" db="EMBL/GenBank/DDBJ databases">
        <authorList>
            <consortium name="Lawrence Berkeley National Laboratory"/>
            <person name="Steindorff A."/>
            <person name="Hensen N."/>
            <person name="Bonometti L."/>
            <person name="Westerberg I."/>
            <person name="Brannstrom I.O."/>
            <person name="Guillou S."/>
            <person name="Cros-Aarteil S."/>
            <person name="Calhoun S."/>
            <person name="Haridas S."/>
            <person name="Kuo A."/>
            <person name="Mondo S."/>
            <person name="Pangilinan J."/>
            <person name="Riley R."/>
            <person name="Labutti K."/>
            <person name="Andreopoulos B."/>
            <person name="Lipzen A."/>
            <person name="Chen C."/>
            <person name="Yanf M."/>
            <person name="Daum C."/>
            <person name="Ng V."/>
            <person name="Clum A."/>
            <person name="Ohm R."/>
            <person name="Martin F."/>
            <person name="Silar P."/>
            <person name="Natvig D."/>
            <person name="Lalanne C."/>
            <person name="Gautier V."/>
            <person name="Ament-Velasquez S.L."/>
            <person name="Kruys A."/>
            <person name="Hutchinson M.I."/>
            <person name="Powell A.J."/>
            <person name="Barry K."/>
            <person name="Miller A.N."/>
            <person name="Grigoriev I.V."/>
            <person name="Debuchy R."/>
            <person name="Gladieux P."/>
            <person name="Thoren M.H."/>
            <person name="Johannesson H."/>
        </authorList>
    </citation>
    <scope>NUCLEOTIDE SEQUENCE</scope>
    <source>
        <strain evidence="2">CBS 508.74</strain>
    </source>
</reference>
<feature type="compositionally biased region" description="Low complexity" evidence="1">
    <location>
        <begin position="246"/>
        <end position="272"/>
    </location>
</feature>
<protein>
    <recommendedName>
        <fullName evidence="4">RRM domain-containing protein</fullName>
    </recommendedName>
</protein>
<dbReference type="RefSeq" id="XP_064675219.1">
    <property type="nucleotide sequence ID" value="XM_064818701.1"/>
</dbReference>
<sequence length="710" mass="78154">MASNSAGTRKAGYEYNRFAALRSAGSTDSDDYDYAGGGVSLCDFAQEDGNKPAMMGAASKNLNESTPVGNPPTPNHGGNMAPIGTGRPSDCNASAAAGAYSTAYYNPGGNAYVSDPYTASNSYGSMTHYPQSSTAIAYQYGAAPAAYNTAPGYHAIQSPIGPADTPGLTLDQRFQQVSLNPQATPSHVPKQVDNDMDETPGSPIQYKAYNQTEPRNFAPRTAGSPSYLPPPPAFNLGQNAKPKDNSAQAASHSAASDADPFFSPGLTRRAAPAPTPAPVSQAMVLSSISEDNQLDLAPNPVYYGPVPAEIRALRSEHLNSLTDGPTGLPTQDVALSPDNFPFIESCTQAGPVSYGVVKIKNIPFGTRRAEIIAFLGRNSKILNDNQEPVHIIMERVSSKTQDAYVEFMSLADAMRAVERHQINVQRGRLARLGDRPVDVQLSSQSALMKDLFPLAAGVFWEGSKPVIQAPVPGEPWKTFKGFVTEEEMTMLVKHVEIPQRSPYSKECPQRPYECMISTLKKLPWYMSNHITVRQRYAVYDATCKLIWLLTQSLERPNRFHEATINVQLLKRLVTAAMLCPGFSVVQKDNIAVVAQMPEERARMFNQPRFADMWTHLYALCPKPGIPLDVLEWYIAIIREETTRSVYRKPLNEQYEIQAKGAMTKLYFGYLWYELNLPSGKEFDNLTLRDLARRELAAMERTLRRAFPRRN</sequence>
<proteinExistence type="predicted"/>
<dbReference type="SUPFAM" id="SSF54928">
    <property type="entry name" value="RNA-binding domain, RBD"/>
    <property type="match status" value="1"/>
</dbReference>
<dbReference type="EMBL" id="MU853332">
    <property type="protein sequence ID" value="KAK4117649.1"/>
    <property type="molecule type" value="Genomic_DNA"/>
</dbReference>
<evidence type="ECO:0000313" key="3">
    <source>
        <dbReference type="Proteomes" id="UP001302812"/>
    </source>
</evidence>
<dbReference type="GeneID" id="89942827"/>
<dbReference type="InterPro" id="IPR012677">
    <property type="entry name" value="Nucleotide-bd_a/b_plait_sf"/>
</dbReference>
<dbReference type="Proteomes" id="UP001302812">
    <property type="component" value="Unassembled WGS sequence"/>
</dbReference>
<organism evidence="2 3">
    <name type="scientific">Canariomyces notabilis</name>
    <dbReference type="NCBI Taxonomy" id="2074819"/>
    <lineage>
        <taxon>Eukaryota</taxon>
        <taxon>Fungi</taxon>
        <taxon>Dikarya</taxon>
        <taxon>Ascomycota</taxon>
        <taxon>Pezizomycotina</taxon>
        <taxon>Sordariomycetes</taxon>
        <taxon>Sordariomycetidae</taxon>
        <taxon>Sordariales</taxon>
        <taxon>Chaetomiaceae</taxon>
        <taxon>Canariomyces</taxon>
    </lineage>
</organism>
<dbReference type="CDD" id="cd12254">
    <property type="entry name" value="RRM_hnRNPH_ESRPs_RBM12_like"/>
    <property type="match status" value="1"/>
</dbReference>
<reference evidence="2" key="1">
    <citation type="journal article" date="2023" name="Mol. Phylogenet. Evol.">
        <title>Genome-scale phylogeny and comparative genomics of the fungal order Sordariales.</title>
        <authorList>
            <person name="Hensen N."/>
            <person name="Bonometti L."/>
            <person name="Westerberg I."/>
            <person name="Brannstrom I.O."/>
            <person name="Guillou S."/>
            <person name="Cros-Aarteil S."/>
            <person name="Calhoun S."/>
            <person name="Haridas S."/>
            <person name="Kuo A."/>
            <person name="Mondo S."/>
            <person name="Pangilinan J."/>
            <person name="Riley R."/>
            <person name="LaButti K."/>
            <person name="Andreopoulos B."/>
            <person name="Lipzen A."/>
            <person name="Chen C."/>
            <person name="Yan M."/>
            <person name="Daum C."/>
            <person name="Ng V."/>
            <person name="Clum A."/>
            <person name="Steindorff A."/>
            <person name="Ohm R.A."/>
            <person name="Martin F."/>
            <person name="Silar P."/>
            <person name="Natvig D.O."/>
            <person name="Lalanne C."/>
            <person name="Gautier V."/>
            <person name="Ament-Velasquez S.L."/>
            <person name="Kruys A."/>
            <person name="Hutchinson M.I."/>
            <person name="Powell A.J."/>
            <person name="Barry K."/>
            <person name="Miller A.N."/>
            <person name="Grigoriev I.V."/>
            <person name="Debuchy R."/>
            <person name="Gladieux P."/>
            <person name="Hiltunen Thoren M."/>
            <person name="Johannesson H."/>
        </authorList>
    </citation>
    <scope>NUCLEOTIDE SEQUENCE</scope>
    <source>
        <strain evidence="2">CBS 508.74</strain>
    </source>
</reference>
<evidence type="ECO:0008006" key="4">
    <source>
        <dbReference type="Google" id="ProtNLM"/>
    </source>
</evidence>
<accession>A0AAN6TNE2</accession>
<evidence type="ECO:0000256" key="1">
    <source>
        <dbReference type="SAM" id="MobiDB-lite"/>
    </source>
</evidence>
<keyword evidence="3" id="KW-1185">Reference proteome</keyword>
<evidence type="ECO:0000313" key="2">
    <source>
        <dbReference type="EMBL" id="KAK4117649.1"/>
    </source>
</evidence>
<dbReference type="InterPro" id="IPR035979">
    <property type="entry name" value="RBD_domain_sf"/>
</dbReference>
<dbReference type="Gene3D" id="3.30.70.330">
    <property type="match status" value="1"/>
</dbReference>
<dbReference type="AlphaFoldDB" id="A0AAN6TNE2"/>